<dbReference type="InterPro" id="IPR002840">
    <property type="entry name" value="PMDh-S-like_dom"/>
</dbReference>
<dbReference type="PANTHER" id="PTHR36577">
    <property type="entry name" value="DUF521 DOMAIN PROTEIN (AFU_ORTHOLOGUE AFUA_6G00490)"/>
    <property type="match status" value="1"/>
</dbReference>
<evidence type="ECO:0000256" key="2">
    <source>
        <dbReference type="ARBA" id="ARBA00023239"/>
    </source>
</evidence>
<dbReference type="SUPFAM" id="SSF52016">
    <property type="entry name" value="LeuD/IlvD-like"/>
    <property type="match status" value="1"/>
</dbReference>
<dbReference type="AlphaFoldDB" id="A0A367M7M6"/>
<reference evidence="5 6" key="1">
    <citation type="submission" date="2018-07" db="EMBL/GenBank/DDBJ databases">
        <title>Mechanisms of high-level aminoglycoside resistance among Gram-negative pathogens in Brazil.</title>
        <authorList>
            <person name="Ballaben A.S."/>
            <person name="Darini A.L.C."/>
            <person name="Doi Y."/>
        </authorList>
    </citation>
    <scope>NUCLEOTIDE SEQUENCE [LARGE SCALE GENOMIC DNA]</scope>
    <source>
        <strain evidence="5 6">B2-305</strain>
    </source>
</reference>
<protein>
    <submittedName>
        <fullName evidence="5">DUF521 domain-containing protein</fullName>
    </submittedName>
</protein>
<organism evidence="5 6">
    <name type="scientific">Pseudomonas aeruginosa</name>
    <dbReference type="NCBI Taxonomy" id="287"/>
    <lineage>
        <taxon>Bacteria</taxon>
        <taxon>Pseudomonadati</taxon>
        <taxon>Pseudomonadota</taxon>
        <taxon>Gammaproteobacteria</taxon>
        <taxon>Pseudomonadales</taxon>
        <taxon>Pseudomonadaceae</taxon>
        <taxon>Pseudomonas</taxon>
    </lineage>
</organism>
<feature type="non-terminal residue" evidence="5">
    <location>
        <position position="456"/>
    </location>
</feature>
<sequence>MKHAHLIVPRTLVAGSASGELLYAPTGLSFWGGVDPRSAEVIDRHHPLSGRHLHGRLLAIPGGRGSCTGSSVLLELILGGRAPAAILLREPDEILALGAIVAEELFGRSLPIACLGERFDELAAYPWARLADGRLELHRDAPPPLEARPAEALATDAGPRLDAFDQALLAGEHGEAARLAMRIVLRMAALQGAQRLIDIQRAHIDACIYTGPAGLRFAETLRDLGARVRVPTTLNAISVDQRRWREQGVPAALGEPAAALARAYLDMGAQPSFTCAPYLLDDSARAGEQIVWAESNAVLFANSVLGARTNKYADFMDICCALTGRAPLAGCHLDEQRQARVLIEVEDLGSVDDAFYPTLGYLCGLLCAGQIPAIDGLRQRQPDHDALKAFGAALGTSSSVPMFHVIGVTPEAPDLASAFGGRAPRRTLRVGRERLRDAWRELDSAGETRIDLVALG</sequence>
<dbReference type="Proteomes" id="UP000253594">
    <property type="component" value="Unassembled WGS sequence"/>
</dbReference>
<feature type="domain" description="Phosphomevalonate dehydratase large subunit-like" evidence="4">
    <location>
        <begin position="161"/>
        <end position="456"/>
    </location>
</feature>
<dbReference type="Pfam" id="PF01989">
    <property type="entry name" value="AcnX_swivel_put"/>
    <property type="match status" value="1"/>
</dbReference>
<dbReference type="Gene3D" id="3.50.30.10">
    <property type="entry name" value="Phosphohistidine domain"/>
    <property type="match status" value="1"/>
</dbReference>
<proteinExistence type="predicted"/>
<dbReference type="EMBL" id="QORE01000593">
    <property type="protein sequence ID" value="RCI73515.1"/>
    <property type="molecule type" value="Genomic_DNA"/>
</dbReference>
<evidence type="ECO:0000313" key="6">
    <source>
        <dbReference type="Proteomes" id="UP000253594"/>
    </source>
</evidence>
<name>A0A367M7M6_PSEAI</name>
<feature type="domain" description="Phosphomevalonate dehydratase small subunit-like" evidence="3">
    <location>
        <begin position="28"/>
        <end position="103"/>
    </location>
</feature>
<dbReference type="Pfam" id="PF04412">
    <property type="entry name" value="AcnX"/>
    <property type="match status" value="1"/>
</dbReference>
<keyword evidence="1" id="KW-0408">Iron</keyword>
<evidence type="ECO:0000259" key="3">
    <source>
        <dbReference type="Pfam" id="PF01989"/>
    </source>
</evidence>
<dbReference type="GO" id="GO:0016829">
    <property type="term" value="F:lyase activity"/>
    <property type="evidence" value="ECO:0007669"/>
    <property type="project" value="UniProtKB-KW"/>
</dbReference>
<accession>A0A367M7M6</accession>
<evidence type="ECO:0000259" key="4">
    <source>
        <dbReference type="Pfam" id="PF04412"/>
    </source>
</evidence>
<dbReference type="InterPro" id="IPR007506">
    <property type="entry name" value="PMDh-L-like_dom"/>
</dbReference>
<keyword evidence="2" id="KW-0456">Lyase</keyword>
<comment type="caution">
    <text evidence="5">The sequence shown here is derived from an EMBL/GenBank/DDBJ whole genome shotgun (WGS) entry which is preliminary data.</text>
</comment>
<evidence type="ECO:0000313" key="5">
    <source>
        <dbReference type="EMBL" id="RCI73515.1"/>
    </source>
</evidence>
<evidence type="ECO:0000256" key="1">
    <source>
        <dbReference type="ARBA" id="ARBA00023004"/>
    </source>
</evidence>
<dbReference type="PANTHER" id="PTHR36577:SF3">
    <property type="entry name" value="DUF521 DOMAIN PROTEIN (AFU_ORTHOLOGUE AFUA_6G00490)"/>
    <property type="match status" value="1"/>
</dbReference>
<gene>
    <name evidence="5" type="ORF">DT376_17935</name>
</gene>
<dbReference type="CDD" id="cd01356">
    <property type="entry name" value="AcnX_swivel"/>
    <property type="match status" value="1"/>
</dbReference>